<sequence>MTQPIKYADVADIYDNYVQTTLDIPFLLDQVKGVSSEVLELMCGTGRISLPLIEAGLRLTCVDKSPEMLAVLEQKLVQRGFSATLHTGDVCDLDLGKQFDRILLPFQSFAEIISPIAQQRTLACIHKHLSSNGQFICSLHNPKIRLKTVDGRLKLKARPPLPNGAGSLMLWAMETYDPENKVVHGLQFIETYNQYGILQSKRFIDIQFSVLEKETFESMLSDAGFKVLALYGDYFYGDFQSMTSPFMIWILGKKP</sequence>
<dbReference type="CDD" id="cd02440">
    <property type="entry name" value="AdoMet_MTases"/>
    <property type="match status" value="1"/>
</dbReference>
<protein>
    <submittedName>
        <fullName evidence="2">Class I SAM-dependent methyltransferase</fullName>
    </submittedName>
</protein>
<accession>A0A6M0RXN8</accession>
<feature type="domain" description="Methyltransferase" evidence="1">
    <location>
        <begin position="38"/>
        <end position="133"/>
    </location>
</feature>
<proteinExistence type="predicted"/>
<dbReference type="Proteomes" id="UP000481033">
    <property type="component" value="Unassembled WGS sequence"/>
</dbReference>
<dbReference type="RefSeq" id="WP_163660632.1">
    <property type="nucleotide sequence ID" value="NZ_QXHD01000004.1"/>
</dbReference>
<dbReference type="AlphaFoldDB" id="A0A6M0RXN8"/>
<dbReference type="GO" id="GO:0032259">
    <property type="term" value="P:methylation"/>
    <property type="evidence" value="ECO:0007669"/>
    <property type="project" value="UniProtKB-KW"/>
</dbReference>
<dbReference type="Gene3D" id="2.20.25.110">
    <property type="entry name" value="S-adenosyl-L-methionine-dependent methyltransferases"/>
    <property type="match status" value="1"/>
</dbReference>
<dbReference type="InterPro" id="IPR029063">
    <property type="entry name" value="SAM-dependent_MTases_sf"/>
</dbReference>
<comment type="caution">
    <text evidence="2">The sequence shown here is derived from an EMBL/GenBank/DDBJ whole genome shotgun (WGS) entry which is preliminary data.</text>
</comment>
<reference evidence="2 3" key="1">
    <citation type="journal article" date="2020" name="Microb. Ecol.">
        <title>Ecogenomics of the Marine Benthic Filamentous Cyanobacterium Adonisia.</title>
        <authorList>
            <person name="Walter J.M."/>
            <person name="Coutinho F.H."/>
            <person name="Leomil L."/>
            <person name="Hargreaves P.I."/>
            <person name="Campeao M.E."/>
            <person name="Vieira V.V."/>
            <person name="Silva B.S."/>
            <person name="Fistarol G.O."/>
            <person name="Salomon P.S."/>
            <person name="Sawabe T."/>
            <person name="Mino S."/>
            <person name="Hosokawa M."/>
            <person name="Miyashita H."/>
            <person name="Maruyama F."/>
            <person name="van Verk M.C."/>
            <person name="Dutilh B.E."/>
            <person name="Thompson C.C."/>
            <person name="Thompson F.L."/>
        </authorList>
    </citation>
    <scope>NUCLEOTIDE SEQUENCE [LARGE SCALE GENOMIC DNA]</scope>
    <source>
        <strain evidence="2 3">CCMR0081</strain>
    </source>
</reference>
<keyword evidence="2" id="KW-0489">Methyltransferase</keyword>
<dbReference type="GO" id="GO:0008168">
    <property type="term" value="F:methyltransferase activity"/>
    <property type="evidence" value="ECO:0007669"/>
    <property type="project" value="UniProtKB-KW"/>
</dbReference>
<dbReference type="Gene3D" id="3.40.50.150">
    <property type="entry name" value="Vaccinia Virus protein VP39"/>
    <property type="match status" value="1"/>
</dbReference>
<gene>
    <name evidence="2" type="ORF">DXZ20_34440</name>
</gene>
<keyword evidence="2" id="KW-0808">Transferase</keyword>
<evidence type="ECO:0000259" key="1">
    <source>
        <dbReference type="Pfam" id="PF13649"/>
    </source>
</evidence>
<dbReference type="InterPro" id="IPR041698">
    <property type="entry name" value="Methyltransf_25"/>
</dbReference>
<dbReference type="EMBL" id="QXHD01000004">
    <property type="protein sequence ID" value="NEZ60653.1"/>
    <property type="molecule type" value="Genomic_DNA"/>
</dbReference>
<organism evidence="2 3">
    <name type="scientific">Adonisia turfae CCMR0081</name>
    <dbReference type="NCBI Taxonomy" id="2292702"/>
    <lineage>
        <taxon>Bacteria</taxon>
        <taxon>Bacillati</taxon>
        <taxon>Cyanobacteriota</taxon>
        <taxon>Adonisia</taxon>
        <taxon>Adonisia turfae</taxon>
    </lineage>
</organism>
<evidence type="ECO:0000313" key="2">
    <source>
        <dbReference type="EMBL" id="NEZ60653.1"/>
    </source>
</evidence>
<keyword evidence="3" id="KW-1185">Reference proteome</keyword>
<evidence type="ECO:0000313" key="3">
    <source>
        <dbReference type="Proteomes" id="UP000481033"/>
    </source>
</evidence>
<name>A0A6M0RXN8_9CYAN</name>
<dbReference type="Pfam" id="PF13649">
    <property type="entry name" value="Methyltransf_25"/>
    <property type="match status" value="1"/>
</dbReference>
<dbReference type="SUPFAM" id="SSF53335">
    <property type="entry name" value="S-adenosyl-L-methionine-dependent methyltransferases"/>
    <property type="match status" value="1"/>
</dbReference>